<dbReference type="Proteomes" id="UP001281731">
    <property type="component" value="Unassembled WGS sequence"/>
</dbReference>
<proteinExistence type="predicted"/>
<feature type="non-terminal residue" evidence="1">
    <location>
        <position position="1"/>
    </location>
</feature>
<accession>A0AAW9HVP7</accession>
<protein>
    <recommendedName>
        <fullName evidence="3">ABC transporter substrate-binding protein</fullName>
    </recommendedName>
</protein>
<evidence type="ECO:0008006" key="3">
    <source>
        <dbReference type="Google" id="ProtNLM"/>
    </source>
</evidence>
<feature type="non-terminal residue" evidence="1">
    <location>
        <position position="80"/>
    </location>
</feature>
<name>A0AAW9HVP7_9ACTO</name>
<reference evidence="1" key="1">
    <citation type="submission" date="2023-10" db="EMBL/GenBank/DDBJ databases">
        <title>Whole Genome based description of the genera Actinobaculum and Actinotignum reveals a complex phylogenetic relationship within the species included in the genus Actinotignum.</title>
        <authorList>
            <person name="Jensen C.S."/>
            <person name="Dargis R."/>
            <person name="Kemp M."/>
            <person name="Christensen J.J."/>
        </authorList>
    </citation>
    <scope>NUCLEOTIDE SEQUENCE</scope>
    <source>
        <strain evidence="1">SLA_B511</strain>
    </source>
</reference>
<dbReference type="SUPFAM" id="SSF53850">
    <property type="entry name" value="Periplasmic binding protein-like II"/>
    <property type="match status" value="1"/>
</dbReference>
<sequence>IINGLAPSITKQAKNPEAAFQWVKFLTSDKCQSIVAEDAVVFPSLTEYSEKAAQAHEKAGRDVSAFTEITKDASNLAYYP</sequence>
<organism evidence="1 2">
    <name type="scientific">Actinotignum urinale</name>
    <dbReference type="NCBI Taxonomy" id="190146"/>
    <lineage>
        <taxon>Bacteria</taxon>
        <taxon>Bacillati</taxon>
        <taxon>Actinomycetota</taxon>
        <taxon>Actinomycetes</taxon>
        <taxon>Actinomycetales</taxon>
        <taxon>Actinomycetaceae</taxon>
        <taxon>Actinotignum</taxon>
    </lineage>
</organism>
<dbReference type="Gene3D" id="3.40.190.10">
    <property type="entry name" value="Periplasmic binding protein-like II"/>
    <property type="match status" value="1"/>
</dbReference>
<evidence type="ECO:0000313" key="2">
    <source>
        <dbReference type="Proteomes" id="UP001281731"/>
    </source>
</evidence>
<evidence type="ECO:0000313" key="1">
    <source>
        <dbReference type="EMBL" id="MDY5155724.1"/>
    </source>
</evidence>
<dbReference type="AlphaFoldDB" id="A0AAW9HVP7"/>
<comment type="caution">
    <text evidence="1">The sequence shown here is derived from an EMBL/GenBank/DDBJ whole genome shotgun (WGS) entry which is preliminary data.</text>
</comment>
<gene>
    <name evidence="1" type="ORF">R6G80_08390</name>
</gene>
<dbReference type="EMBL" id="JAWNGC010000086">
    <property type="protein sequence ID" value="MDY5155724.1"/>
    <property type="molecule type" value="Genomic_DNA"/>
</dbReference>